<dbReference type="InterPro" id="IPR011059">
    <property type="entry name" value="Metal-dep_hydrolase_composite"/>
</dbReference>
<evidence type="ECO:0000313" key="2">
    <source>
        <dbReference type="Proteomes" id="UP001281447"/>
    </source>
</evidence>
<dbReference type="Proteomes" id="UP001281447">
    <property type="component" value="Unassembled WGS sequence"/>
</dbReference>
<gene>
    <name evidence="1" type="ORF">RWE15_02615</name>
</gene>
<keyword evidence="2" id="KW-1185">Reference proteome</keyword>
<dbReference type="PANTHER" id="PTHR43668">
    <property type="entry name" value="ALLANTOINASE"/>
    <property type="match status" value="1"/>
</dbReference>
<protein>
    <recommendedName>
        <fullName evidence="3">Amidohydrolase family protein</fullName>
    </recommendedName>
</protein>
<comment type="caution">
    <text evidence="1">The sequence shown here is derived from an EMBL/GenBank/DDBJ whole genome shotgun (WGS) entry which is preliminary data.</text>
</comment>
<name>A0ABU5C2J4_9BACI</name>
<dbReference type="Gene3D" id="3.20.20.140">
    <property type="entry name" value="Metal-dependent hydrolases"/>
    <property type="match status" value="1"/>
</dbReference>
<dbReference type="InterPro" id="IPR050138">
    <property type="entry name" value="DHOase/Allantoinase_Hydrolase"/>
</dbReference>
<organism evidence="1 2">
    <name type="scientific">Tigheibacillus halophilus</name>
    <dbReference type="NCBI Taxonomy" id="361280"/>
    <lineage>
        <taxon>Bacteria</taxon>
        <taxon>Bacillati</taxon>
        <taxon>Bacillota</taxon>
        <taxon>Bacilli</taxon>
        <taxon>Bacillales</taxon>
        <taxon>Bacillaceae</taxon>
        <taxon>Tigheibacillus</taxon>
    </lineage>
</organism>
<sequence>MTEIDTVLKGNIVLKDKVVKGAVSISEGKIIHIHEDTEDIQSNEIKDYGDAYIFPGLIDVHVHCFSNPNEGFVTTSSSAAAGGGLRRSLTCLMIFQIQLIIWNNSKGK</sequence>
<proteinExistence type="predicted"/>
<dbReference type="EMBL" id="JAWDIP010000003">
    <property type="protein sequence ID" value="MDY0393528.1"/>
    <property type="molecule type" value="Genomic_DNA"/>
</dbReference>
<dbReference type="SUPFAM" id="SSF51338">
    <property type="entry name" value="Composite domain of metallo-dependent hydrolases"/>
    <property type="match status" value="1"/>
</dbReference>
<dbReference type="PANTHER" id="PTHR43668:SF2">
    <property type="entry name" value="ALLANTOINASE"/>
    <property type="match status" value="1"/>
</dbReference>
<reference evidence="1 2" key="1">
    <citation type="submission" date="2023-10" db="EMBL/GenBank/DDBJ databases">
        <title>Virgibacillus halophilus 5B73C genome.</title>
        <authorList>
            <person name="Miliotis G."/>
            <person name="Sengupta P."/>
            <person name="Hameed A."/>
            <person name="Chuvochina M."/>
            <person name="Mcdonagh F."/>
            <person name="Simpson A.C."/>
            <person name="Singh N.K."/>
            <person name="Rekha P.D."/>
            <person name="Raman K."/>
            <person name="Hugenholtz P."/>
            <person name="Venkateswaran K."/>
        </authorList>
    </citation>
    <scope>NUCLEOTIDE SEQUENCE [LARGE SCALE GENOMIC DNA]</scope>
    <source>
        <strain evidence="1 2">5B73C</strain>
    </source>
</reference>
<evidence type="ECO:0000313" key="1">
    <source>
        <dbReference type="EMBL" id="MDY0393528.1"/>
    </source>
</evidence>
<dbReference type="Gene3D" id="2.30.40.10">
    <property type="entry name" value="Urease, subunit C, domain 1"/>
    <property type="match status" value="1"/>
</dbReference>
<evidence type="ECO:0008006" key="3">
    <source>
        <dbReference type="Google" id="ProtNLM"/>
    </source>
</evidence>
<accession>A0ABU5C2J4</accession>